<dbReference type="InterPro" id="IPR031982">
    <property type="entry name" value="PilE-like"/>
</dbReference>
<dbReference type="GO" id="GO:0015627">
    <property type="term" value="C:type II protein secretion system complex"/>
    <property type="evidence" value="ECO:0007669"/>
    <property type="project" value="InterPro"/>
</dbReference>
<dbReference type="Proteomes" id="UP000219042">
    <property type="component" value="Unassembled WGS sequence"/>
</dbReference>
<feature type="transmembrane region" description="Helical" evidence="6">
    <location>
        <begin position="12"/>
        <end position="33"/>
    </location>
</feature>
<dbReference type="GO" id="GO:0043683">
    <property type="term" value="P:type IV pilus assembly"/>
    <property type="evidence" value="ECO:0007669"/>
    <property type="project" value="InterPro"/>
</dbReference>
<dbReference type="NCBIfam" id="TIGR02532">
    <property type="entry name" value="IV_pilin_GFxxxE"/>
    <property type="match status" value="1"/>
</dbReference>
<evidence type="ECO:0000256" key="3">
    <source>
        <dbReference type="ARBA" id="ARBA00022692"/>
    </source>
</evidence>
<gene>
    <name evidence="7" type="ORF">SAMN05421731_103298</name>
</gene>
<comment type="subcellular location">
    <subcellularLocation>
        <location evidence="1">Membrane</location>
        <topology evidence="1">Single-pass membrane protein</topology>
    </subcellularLocation>
</comment>
<organism evidence="7 8">
    <name type="scientific">Acinetobacter puyangensis</name>
    <dbReference type="NCBI Taxonomy" id="1096779"/>
    <lineage>
        <taxon>Bacteria</taxon>
        <taxon>Pseudomonadati</taxon>
        <taxon>Pseudomonadota</taxon>
        <taxon>Gammaproteobacteria</taxon>
        <taxon>Moraxellales</taxon>
        <taxon>Moraxellaceae</taxon>
        <taxon>Acinetobacter</taxon>
    </lineage>
</organism>
<dbReference type="InterPro" id="IPR045584">
    <property type="entry name" value="Pilin-like"/>
</dbReference>
<keyword evidence="5 6" id="KW-0472">Membrane</keyword>
<keyword evidence="4 6" id="KW-1133">Transmembrane helix</keyword>
<dbReference type="SUPFAM" id="SSF54523">
    <property type="entry name" value="Pili subunits"/>
    <property type="match status" value="1"/>
</dbReference>
<dbReference type="PANTHER" id="PTHR30093:SF44">
    <property type="entry name" value="TYPE II SECRETION SYSTEM CORE PROTEIN G"/>
    <property type="match status" value="1"/>
</dbReference>
<evidence type="ECO:0000256" key="2">
    <source>
        <dbReference type="ARBA" id="ARBA00022481"/>
    </source>
</evidence>
<dbReference type="EMBL" id="OANT01000003">
    <property type="protein sequence ID" value="SNX44560.1"/>
    <property type="molecule type" value="Genomic_DNA"/>
</dbReference>
<evidence type="ECO:0000313" key="8">
    <source>
        <dbReference type="Proteomes" id="UP000219042"/>
    </source>
</evidence>
<keyword evidence="8" id="KW-1185">Reference proteome</keyword>
<keyword evidence="3 6" id="KW-0812">Transmembrane</keyword>
<dbReference type="Pfam" id="PF07963">
    <property type="entry name" value="N_methyl"/>
    <property type="match status" value="1"/>
</dbReference>
<dbReference type="GO" id="GO:0015628">
    <property type="term" value="P:protein secretion by the type II secretion system"/>
    <property type="evidence" value="ECO:0007669"/>
    <property type="project" value="InterPro"/>
</dbReference>
<proteinExistence type="predicted"/>
<name>A0A240E9I2_9GAMM</name>
<reference evidence="8" key="1">
    <citation type="submission" date="2016-09" db="EMBL/GenBank/DDBJ databases">
        <authorList>
            <person name="Varghese N."/>
            <person name="Submissions S."/>
        </authorList>
    </citation>
    <scope>NUCLEOTIDE SEQUENCE [LARGE SCALE GENOMIC DNA]</scope>
    <source>
        <strain evidence="8">ANC 4466</strain>
    </source>
</reference>
<dbReference type="InterPro" id="IPR012902">
    <property type="entry name" value="N_methyl_site"/>
</dbReference>
<evidence type="ECO:0000256" key="5">
    <source>
        <dbReference type="ARBA" id="ARBA00023136"/>
    </source>
</evidence>
<dbReference type="PRINTS" id="PR00813">
    <property type="entry name" value="BCTERIALGSPG"/>
</dbReference>
<dbReference type="AlphaFoldDB" id="A0A240E9I2"/>
<keyword evidence="2" id="KW-0488">Methylation</keyword>
<accession>A0A240E9I2</accession>
<evidence type="ECO:0000256" key="6">
    <source>
        <dbReference type="SAM" id="Phobius"/>
    </source>
</evidence>
<dbReference type="Gene3D" id="3.30.700.10">
    <property type="entry name" value="Glycoprotein, Type 4 Pilin"/>
    <property type="match status" value="1"/>
</dbReference>
<evidence type="ECO:0000256" key="4">
    <source>
        <dbReference type="ARBA" id="ARBA00022989"/>
    </source>
</evidence>
<evidence type="ECO:0000313" key="7">
    <source>
        <dbReference type="EMBL" id="SNX44560.1"/>
    </source>
</evidence>
<dbReference type="InterPro" id="IPR000983">
    <property type="entry name" value="Bac_GSPG_pilin"/>
</dbReference>
<evidence type="ECO:0000256" key="1">
    <source>
        <dbReference type="ARBA" id="ARBA00004167"/>
    </source>
</evidence>
<dbReference type="PANTHER" id="PTHR30093">
    <property type="entry name" value="GENERAL SECRETION PATHWAY PROTEIN G"/>
    <property type="match status" value="1"/>
</dbReference>
<dbReference type="Pfam" id="PF16732">
    <property type="entry name" value="ComP_DUS"/>
    <property type="match status" value="1"/>
</dbReference>
<dbReference type="GO" id="GO:0016020">
    <property type="term" value="C:membrane"/>
    <property type="evidence" value="ECO:0007669"/>
    <property type="project" value="UniProtKB-SubCell"/>
</dbReference>
<sequence length="151" mass="16390">MTRTFKSSRIMGFTLIELMIVVAIIAILATIALPSYNSYVKKAHIKAAQSDLVALGTSIEGIYQRQLEYPTKCDLSGTNKTCTNGTTAASIKWTPSENIFDYSYTYNASDAYSLKAVGKSNSNLKGCSIELTSANSKKITDCGSFNNADAW</sequence>
<protein>
    <submittedName>
        <fullName evidence="7">Type IV pilus assembly protein PilE</fullName>
    </submittedName>
</protein>